<evidence type="ECO:0000313" key="2">
    <source>
        <dbReference type="Proteomes" id="UP000637061"/>
    </source>
</evidence>
<organism evidence="1 2">
    <name type="scientific">Pseudomonas putida</name>
    <name type="common">Arthrobacter siderocapsulatus</name>
    <dbReference type="NCBI Taxonomy" id="303"/>
    <lineage>
        <taxon>Bacteria</taxon>
        <taxon>Pseudomonadati</taxon>
        <taxon>Pseudomonadota</taxon>
        <taxon>Gammaproteobacteria</taxon>
        <taxon>Pseudomonadales</taxon>
        <taxon>Pseudomonadaceae</taxon>
        <taxon>Pseudomonas</taxon>
    </lineage>
</organism>
<protein>
    <submittedName>
        <fullName evidence="1">Uncharacterized protein</fullName>
    </submittedName>
</protein>
<reference evidence="1" key="1">
    <citation type="submission" date="2020-12" db="EMBL/GenBank/DDBJ databases">
        <title>Enhanced detection system for hospital associated transmission using whole genome sequencing surveillance.</title>
        <authorList>
            <person name="Harrison L.H."/>
            <person name="Van Tyne D."/>
            <person name="Marsh J.W."/>
            <person name="Griffith M.P."/>
            <person name="Snyder D.J."/>
            <person name="Cooper V.S."/>
            <person name="Mustapha M."/>
        </authorList>
    </citation>
    <scope>NUCLEOTIDE SEQUENCE</scope>
    <source>
        <strain evidence="1">PSB00042</strain>
    </source>
</reference>
<dbReference type="AlphaFoldDB" id="A0A8I1JLD7"/>
<dbReference type="EMBL" id="JAEHTE010000022">
    <property type="protein sequence ID" value="MBI6885684.1"/>
    <property type="molecule type" value="Genomic_DNA"/>
</dbReference>
<dbReference type="Proteomes" id="UP000637061">
    <property type="component" value="Unassembled WGS sequence"/>
</dbReference>
<accession>A0A8I1JLD7</accession>
<evidence type="ECO:0000313" key="1">
    <source>
        <dbReference type="EMBL" id="MBI6885684.1"/>
    </source>
</evidence>
<name>A0A8I1JLD7_PSEPU</name>
<dbReference type="RefSeq" id="WP_196766218.1">
    <property type="nucleotide sequence ID" value="NZ_JAEHTE010000022.1"/>
</dbReference>
<comment type="caution">
    <text evidence="1">The sequence shown here is derived from an EMBL/GenBank/DDBJ whole genome shotgun (WGS) entry which is preliminary data.</text>
</comment>
<gene>
    <name evidence="1" type="ORF">JEU22_17405</name>
</gene>
<sequence>MSLKAKLDAVKQQMAQLPTEVLEKFGASLQALIARHPEDHALKAGDNAPLAVLPL</sequence>
<proteinExistence type="predicted"/>